<evidence type="ECO:0000313" key="2">
    <source>
        <dbReference type="EMBL" id="KAF8478003.1"/>
    </source>
</evidence>
<evidence type="ECO:0000313" key="3">
    <source>
        <dbReference type="Proteomes" id="UP000759537"/>
    </source>
</evidence>
<dbReference type="InterPro" id="IPR057670">
    <property type="entry name" value="SH3_retrovirus"/>
</dbReference>
<proteinExistence type="predicted"/>
<accession>A0A9P5MT45</accession>
<dbReference type="EMBL" id="WHVB01000012">
    <property type="protein sequence ID" value="KAF8478003.1"/>
    <property type="molecule type" value="Genomic_DNA"/>
</dbReference>
<dbReference type="Proteomes" id="UP000759537">
    <property type="component" value="Unassembled WGS sequence"/>
</dbReference>
<comment type="caution">
    <text evidence="2">The sequence shown here is derived from an EMBL/GenBank/DDBJ whole genome shotgun (WGS) entry which is preliminary data.</text>
</comment>
<name>A0A9P5MT45_9AGAM</name>
<dbReference type="OrthoDB" id="2783063at2759"/>
<feature type="domain" description="Retroviral polymerase SH3-like" evidence="1">
    <location>
        <begin position="11"/>
        <end position="67"/>
    </location>
</feature>
<dbReference type="Pfam" id="PF25597">
    <property type="entry name" value="SH3_retrovirus"/>
    <property type="match status" value="1"/>
</dbReference>
<reference evidence="2" key="1">
    <citation type="submission" date="2019-10" db="EMBL/GenBank/DDBJ databases">
        <authorList>
            <consortium name="DOE Joint Genome Institute"/>
            <person name="Kuo A."/>
            <person name="Miyauchi S."/>
            <person name="Kiss E."/>
            <person name="Drula E."/>
            <person name="Kohler A."/>
            <person name="Sanchez-Garcia M."/>
            <person name="Andreopoulos B."/>
            <person name="Barry K.W."/>
            <person name="Bonito G."/>
            <person name="Buee M."/>
            <person name="Carver A."/>
            <person name="Chen C."/>
            <person name="Cichocki N."/>
            <person name="Clum A."/>
            <person name="Culley D."/>
            <person name="Crous P.W."/>
            <person name="Fauchery L."/>
            <person name="Girlanda M."/>
            <person name="Hayes R."/>
            <person name="Keri Z."/>
            <person name="LaButti K."/>
            <person name="Lipzen A."/>
            <person name="Lombard V."/>
            <person name="Magnuson J."/>
            <person name="Maillard F."/>
            <person name="Morin E."/>
            <person name="Murat C."/>
            <person name="Nolan M."/>
            <person name="Ohm R."/>
            <person name="Pangilinan J."/>
            <person name="Pereira M."/>
            <person name="Perotto S."/>
            <person name="Peter M."/>
            <person name="Riley R."/>
            <person name="Sitrit Y."/>
            <person name="Stielow B."/>
            <person name="Szollosi G."/>
            <person name="Zifcakova L."/>
            <person name="Stursova M."/>
            <person name="Spatafora J.W."/>
            <person name="Tedersoo L."/>
            <person name="Vaario L.-M."/>
            <person name="Yamada A."/>
            <person name="Yan M."/>
            <person name="Wang P."/>
            <person name="Xu J."/>
            <person name="Bruns T."/>
            <person name="Baldrian P."/>
            <person name="Vilgalys R."/>
            <person name="Henrissat B."/>
            <person name="Grigoriev I.V."/>
            <person name="Hibbett D."/>
            <person name="Nagy L.G."/>
            <person name="Martin F.M."/>
        </authorList>
    </citation>
    <scope>NUCLEOTIDE SEQUENCE</scope>
    <source>
        <strain evidence="2">Prilba</strain>
    </source>
</reference>
<reference evidence="2" key="2">
    <citation type="journal article" date="2020" name="Nat. Commun.">
        <title>Large-scale genome sequencing of mycorrhizal fungi provides insights into the early evolution of symbiotic traits.</title>
        <authorList>
            <person name="Miyauchi S."/>
            <person name="Kiss E."/>
            <person name="Kuo A."/>
            <person name="Drula E."/>
            <person name="Kohler A."/>
            <person name="Sanchez-Garcia M."/>
            <person name="Morin E."/>
            <person name="Andreopoulos B."/>
            <person name="Barry K.W."/>
            <person name="Bonito G."/>
            <person name="Buee M."/>
            <person name="Carver A."/>
            <person name="Chen C."/>
            <person name="Cichocki N."/>
            <person name="Clum A."/>
            <person name="Culley D."/>
            <person name="Crous P.W."/>
            <person name="Fauchery L."/>
            <person name="Girlanda M."/>
            <person name="Hayes R.D."/>
            <person name="Keri Z."/>
            <person name="LaButti K."/>
            <person name="Lipzen A."/>
            <person name="Lombard V."/>
            <person name="Magnuson J."/>
            <person name="Maillard F."/>
            <person name="Murat C."/>
            <person name="Nolan M."/>
            <person name="Ohm R.A."/>
            <person name="Pangilinan J."/>
            <person name="Pereira M.F."/>
            <person name="Perotto S."/>
            <person name="Peter M."/>
            <person name="Pfister S."/>
            <person name="Riley R."/>
            <person name="Sitrit Y."/>
            <person name="Stielow J.B."/>
            <person name="Szollosi G."/>
            <person name="Zifcakova L."/>
            <person name="Stursova M."/>
            <person name="Spatafora J.W."/>
            <person name="Tedersoo L."/>
            <person name="Vaario L.M."/>
            <person name="Yamada A."/>
            <person name="Yan M."/>
            <person name="Wang P."/>
            <person name="Xu J."/>
            <person name="Bruns T."/>
            <person name="Baldrian P."/>
            <person name="Vilgalys R."/>
            <person name="Dunand C."/>
            <person name="Henrissat B."/>
            <person name="Grigoriev I.V."/>
            <person name="Hibbett D."/>
            <person name="Nagy L.G."/>
            <person name="Martin F.M."/>
        </authorList>
    </citation>
    <scope>NUCLEOTIDE SEQUENCE</scope>
    <source>
        <strain evidence="2">Prilba</strain>
    </source>
</reference>
<sequence length="138" mass="15330">MSHLRPFGTHCTLHILSNTLAKFDPHRESGHFLGYAKDVKGYLIWVPGPNNCGGTVKTCQDVIFHDFPPTPAVAPVNNDWSPLWDDVTVPTGPATQSTIDYNDDAVQPPNGELHESTPHQTMCLANIIELYVPKRRND</sequence>
<gene>
    <name evidence="2" type="ORF">DFH94DRAFT_683168</name>
</gene>
<keyword evidence="3" id="KW-1185">Reference proteome</keyword>
<evidence type="ECO:0000259" key="1">
    <source>
        <dbReference type="Pfam" id="PF25597"/>
    </source>
</evidence>
<protein>
    <recommendedName>
        <fullName evidence="1">Retroviral polymerase SH3-like domain-containing protein</fullName>
    </recommendedName>
</protein>
<organism evidence="2 3">
    <name type="scientific">Russula ochroleuca</name>
    <dbReference type="NCBI Taxonomy" id="152965"/>
    <lineage>
        <taxon>Eukaryota</taxon>
        <taxon>Fungi</taxon>
        <taxon>Dikarya</taxon>
        <taxon>Basidiomycota</taxon>
        <taxon>Agaricomycotina</taxon>
        <taxon>Agaricomycetes</taxon>
        <taxon>Russulales</taxon>
        <taxon>Russulaceae</taxon>
        <taxon>Russula</taxon>
    </lineage>
</organism>
<dbReference type="AlphaFoldDB" id="A0A9P5MT45"/>